<name>A0A211ZRQ9_9PROT</name>
<keyword evidence="2" id="KW-1185">Reference proteome</keyword>
<sequence>MQDIETFFIACEQGDAVILGWEVWIVDHDADLSSGSPVFEIGQWCGLIPVITTSVPAVIGGGLVSGRRESEPWAELVGRSVAMARDQIAEAKLAEEVVPDWQPFLRVNFTFQLESEG</sequence>
<dbReference type="Proteomes" id="UP000196655">
    <property type="component" value="Unassembled WGS sequence"/>
</dbReference>
<protein>
    <submittedName>
        <fullName evidence="1">Uncharacterized protein</fullName>
    </submittedName>
</protein>
<comment type="caution">
    <text evidence="1">The sequence shown here is derived from an EMBL/GenBank/DDBJ whole genome shotgun (WGS) entry which is preliminary data.</text>
</comment>
<dbReference type="EMBL" id="NHON01000009">
    <property type="protein sequence ID" value="OWJ67953.1"/>
    <property type="molecule type" value="Genomic_DNA"/>
</dbReference>
<proteinExistence type="predicted"/>
<gene>
    <name evidence="1" type="ORF">BWR60_07030</name>
</gene>
<reference evidence="2" key="1">
    <citation type="submission" date="2017-05" db="EMBL/GenBank/DDBJ databases">
        <authorList>
            <person name="Macchi M."/>
            <person name="Festa S."/>
            <person name="Coppotelli B.M."/>
            <person name="Morelli I.S."/>
        </authorList>
    </citation>
    <scope>NUCLEOTIDE SEQUENCE [LARGE SCALE GENOMIC DNA]</scope>
    <source>
        <strain evidence="2">I</strain>
    </source>
</reference>
<evidence type="ECO:0000313" key="1">
    <source>
        <dbReference type="EMBL" id="OWJ67953.1"/>
    </source>
</evidence>
<dbReference type="AlphaFoldDB" id="A0A211ZRQ9"/>
<evidence type="ECO:0000313" key="2">
    <source>
        <dbReference type="Proteomes" id="UP000196655"/>
    </source>
</evidence>
<accession>A0A211ZRQ9</accession>
<organism evidence="1 2">
    <name type="scientific">Inquilinus limosus</name>
    <dbReference type="NCBI Taxonomy" id="171674"/>
    <lineage>
        <taxon>Bacteria</taxon>
        <taxon>Pseudomonadati</taxon>
        <taxon>Pseudomonadota</taxon>
        <taxon>Alphaproteobacteria</taxon>
        <taxon>Rhodospirillales</taxon>
        <taxon>Rhodospirillaceae</taxon>
        <taxon>Inquilinus</taxon>
    </lineage>
</organism>